<dbReference type="InterPro" id="IPR050832">
    <property type="entry name" value="Bact_Acetyltransf"/>
</dbReference>
<dbReference type="PROSITE" id="PS51186">
    <property type="entry name" value="GNAT"/>
    <property type="match status" value="1"/>
</dbReference>
<evidence type="ECO:0000313" key="5">
    <source>
        <dbReference type="Proteomes" id="UP000216311"/>
    </source>
</evidence>
<accession>A0A255H9I9</accession>
<keyword evidence="1" id="KW-0808">Transferase</keyword>
<reference evidence="4 5" key="1">
    <citation type="submission" date="2017-07" db="EMBL/GenBank/DDBJ databases">
        <title>Draft whole genome sequences of clinical Proprionibacteriaceae strains.</title>
        <authorList>
            <person name="Bernier A.-M."/>
            <person name="Bernard K."/>
            <person name="Domingo M.-C."/>
        </authorList>
    </citation>
    <scope>NUCLEOTIDE SEQUENCE [LARGE SCALE GENOMIC DNA]</scope>
    <source>
        <strain evidence="4 5">NML 130396</strain>
    </source>
</reference>
<dbReference type="Gene3D" id="3.40.630.30">
    <property type="match status" value="1"/>
</dbReference>
<dbReference type="InterPro" id="IPR000182">
    <property type="entry name" value="GNAT_dom"/>
</dbReference>
<keyword evidence="5" id="KW-1185">Reference proteome</keyword>
<dbReference type="CDD" id="cd04301">
    <property type="entry name" value="NAT_SF"/>
    <property type="match status" value="2"/>
</dbReference>
<evidence type="ECO:0000256" key="2">
    <source>
        <dbReference type="ARBA" id="ARBA00023315"/>
    </source>
</evidence>
<dbReference type="OrthoDB" id="9799092at2"/>
<feature type="domain" description="N-acetyltransferase" evidence="3">
    <location>
        <begin position="179"/>
        <end position="329"/>
    </location>
</feature>
<dbReference type="EMBL" id="NMVQ01000004">
    <property type="protein sequence ID" value="OYO24321.1"/>
    <property type="molecule type" value="Genomic_DNA"/>
</dbReference>
<gene>
    <name evidence="4" type="ORF">CGZ93_04265</name>
</gene>
<protein>
    <recommendedName>
        <fullName evidence="3">N-acetyltransferase domain-containing protein</fullName>
    </recommendedName>
</protein>
<dbReference type="GO" id="GO:0016747">
    <property type="term" value="F:acyltransferase activity, transferring groups other than amino-acyl groups"/>
    <property type="evidence" value="ECO:0007669"/>
    <property type="project" value="InterPro"/>
</dbReference>
<evidence type="ECO:0000256" key="1">
    <source>
        <dbReference type="ARBA" id="ARBA00022679"/>
    </source>
</evidence>
<dbReference type="SUPFAM" id="SSF55729">
    <property type="entry name" value="Acyl-CoA N-acyltransferases (Nat)"/>
    <property type="match status" value="2"/>
</dbReference>
<evidence type="ECO:0000313" key="4">
    <source>
        <dbReference type="EMBL" id="OYO24321.1"/>
    </source>
</evidence>
<sequence length="329" mass="37132">MGHPLDDVTPLTWTPATFADVEAIHALSTAIYYLDEPAERWAREDVEESFARMEDDVQQCVFVGRDGESVVALIWNNFTDYPGDRVRLVGAVHPAYRHQAIGRKMFAWQRRAAWQFWQRDNGDRPLTMLAFTDEKLSGRRRLYLHGGMREARWFIDMHCQFSDMGDQVDQAIALELPGVRVVPFGSEHVEATRDCHNEAFGSAWNSKPIDEVGWAESIARGQSRPEWSWVALADDGRVVGYALSARYGDEDVEGWTDRLGVRPEWRGRGLARILLARSLDSFRNSGLEGGGLGVDSHNGGGMELYRSLGYEATDTMIQYECTAPQDLAD</sequence>
<dbReference type="AlphaFoldDB" id="A0A255H9I9"/>
<proteinExistence type="predicted"/>
<dbReference type="PANTHER" id="PTHR43877">
    <property type="entry name" value="AMINOALKYLPHOSPHONATE N-ACETYLTRANSFERASE-RELATED-RELATED"/>
    <property type="match status" value="1"/>
</dbReference>
<keyword evidence="2" id="KW-0012">Acyltransferase</keyword>
<dbReference type="Pfam" id="PF00583">
    <property type="entry name" value="Acetyltransf_1"/>
    <property type="match status" value="1"/>
</dbReference>
<comment type="caution">
    <text evidence="4">The sequence shown here is derived from an EMBL/GenBank/DDBJ whole genome shotgun (WGS) entry which is preliminary data.</text>
</comment>
<organism evidence="4 5">
    <name type="scientific">Enemella dayhoffiae</name>
    <dbReference type="NCBI Taxonomy" id="2016507"/>
    <lineage>
        <taxon>Bacteria</taxon>
        <taxon>Bacillati</taxon>
        <taxon>Actinomycetota</taxon>
        <taxon>Actinomycetes</taxon>
        <taxon>Propionibacteriales</taxon>
        <taxon>Propionibacteriaceae</taxon>
        <taxon>Enemella</taxon>
    </lineage>
</organism>
<dbReference type="RefSeq" id="WP_094362910.1">
    <property type="nucleotide sequence ID" value="NZ_NMVQ01000004.1"/>
</dbReference>
<name>A0A255H9I9_9ACTN</name>
<evidence type="ECO:0000259" key="3">
    <source>
        <dbReference type="PROSITE" id="PS51186"/>
    </source>
</evidence>
<dbReference type="InterPro" id="IPR016181">
    <property type="entry name" value="Acyl_CoA_acyltransferase"/>
</dbReference>
<dbReference type="Proteomes" id="UP000216311">
    <property type="component" value="Unassembled WGS sequence"/>
</dbReference>